<dbReference type="Pfam" id="PF07715">
    <property type="entry name" value="Plug"/>
    <property type="match status" value="1"/>
</dbReference>
<keyword evidence="2" id="KW-0472">Membrane</keyword>
<protein>
    <submittedName>
        <fullName evidence="6">TonB-dependent receptor</fullName>
    </submittedName>
</protein>
<keyword evidence="3" id="KW-0998">Cell outer membrane</keyword>
<dbReference type="Pfam" id="PF13620">
    <property type="entry name" value="CarboxypepD_reg"/>
    <property type="match status" value="1"/>
</dbReference>
<dbReference type="InterPro" id="IPR037066">
    <property type="entry name" value="Plug_dom_sf"/>
</dbReference>
<comment type="subcellular location">
    <subcellularLocation>
        <location evidence="1">Cell outer membrane</location>
    </subcellularLocation>
</comment>
<feature type="domain" description="Outer membrane protein beta-barrel" evidence="5">
    <location>
        <begin position="397"/>
        <end position="805"/>
    </location>
</feature>
<organism evidence="6 7">
    <name type="scientific">Flavobacterium rakeshii</name>
    <dbReference type="NCBI Taxonomy" id="1038845"/>
    <lineage>
        <taxon>Bacteria</taxon>
        <taxon>Pseudomonadati</taxon>
        <taxon>Bacteroidota</taxon>
        <taxon>Flavobacteriia</taxon>
        <taxon>Flavobacteriales</taxon>
        <taxon>Flavobacteriaceae</taxon>
        <taxon>Flavobacterium</taxon>
    </lineage>
</organism>
<evidence type="ECO:0000313" key="7">
    <source>
        <dbReference type="Proteomes" id="UP000433945"/>
    </source>
</evidence>
<dbReference type="AlphaFoldDB" id="A0A6N8HCN9"/>
<reference evidence="6 7" key="1">
    <citation type="submission" date="2019-12" db="EMBL/GenBank/DDBJ databases">
        <authorList>
            <person name="Sun J.-Q."/>
        </authorList>
    </citation>
    <scope>NUCLEOTIDE SEQUENCE [LARGE SCALE GENOMIC DNA]</scope>
    <source>
        <strain evidence="6 7">JCM 17928</strain>
    </source>
</reference>
<dbReference type="GO" id="GO:0030246">
    <property type="term" value="F:carbohydrate binding"/>
    <property type="evidence" value="ECO:0007669"/>
    <property type="project" value="InterPro"/>
</dbReference>
<dbReference type="Gene3D" id="2.40.170.20">
    <property type="entry name" value="TonB-dependent receptor, beta-barrel domain"/>
    <property type="match status" value="1"/>
</dbReference>
<gene>
    <name evidence="6" type="ORF">GN157_06340</name>
</gene>
<evidence type="ECO:0000259" key="4">
    <source>
        <dbReference type="Pfam" id="PF07715"/>
    </source>
</evidence>
<dbReference type="Pfam" id="PF14905">
    <property type="entry name" value="OMP_b-brl_3"/>
    <property type="match status" value="1"/>
</dbReference>
<dbReference type="PANTHER" id="PTHR40980">
    <property type="entry name" value="PLUG DOMAIN-CONTAINING PROTEIN"/>
    <property type="match status" value="1"/>
</dbReference>
<evidence type="ECO:0000256" key="3">
    <source>
        <dbReference type="ARBA" id="ARBA00023237"/>
    </source>
</evidence>
<name>A0A6N8HCN9_9FLAO</name>
<evidence type="ECO:0000256" key="2">
    <source>
        <dbReference type="ARBA" id="ARBA00023136"/>
    </source>
</evidence>
<keyword evidence="6" id="KW-0675">Receptor</keyword>
<dbReference type="SUPFAM" id="SSF56935">
    <property type="entry name" value="Porins"/>
    <property type="match status" value="1"/>
</dbReference>
<dbReference type="Gene3D" id="2.60.40.1120">
    <property type="entry name" value="Carboxypeptidase-like, regulatory domain"/>
    <property type="match status" value="1"/>
</dbReference>
<comment type="caution">
    <text evidence="6">The sequence shown here is derived from an EMBL/GenBank/DDBJ whole genome shotgun (WGS) entry which is preliminary data.</text>
</comment>
<dbReference type="InterPro" id="IPR012910">
    <property type="entry name" value="Plug_dom"/>
</dbReference>
<proteinExistence type="predicted"/>
<dbReference type="Gene3D" id="2.170.130.10">
    <property type="entry name" value="TonB-dependent receptor, plug domain"/>
    <property type="match status" value="1"/>
</dbReference>
<dbReference type="EMBL" id="WOWP01000017">
    <property type="protein sequence ID" value="MUV03325.1"/>
    <property type="molecule type" value="Genomic_DNA"/>
</dbReference>
<evidence type="ECO:0000313" key="6">
    <source>
        <dbReference type="EMBL" id="MUV03325.1"/>
    </source>
</evidence>
<dbReference type="Proteomes" id="UP000433945">
    <property type="component" value="Unassembled WGS sequence"/>
</dbReference>
<feature type="domain" description="TonB-dependent receptor plug" evidence="4">
    <location>
        <begin position="149"/>
        <end position="229"/>
    </location>
</feature>
<dbReference type="RefSeq" id="WP_317163508.1">
    <property type="nucleotide sequence ID" value="NZ_WOWP01000017.1"/>
</dbReference>
<dbReference type="InterPro" id="IPR041700">
    <property type="entry name" value="OMP_b-brl_3"/>
</dbReference>
<dbReference type="InterPro" id="IPR036942">
    <property type="entry name" value="Beta-barrel_TonB_sf"/>
</dbReference>
<evidence type="ECO:0000256" key="1">
    <source>
        <dbReference type="ARBA" id="ARBA00004442"/>
    </source>
</evidence>
<accession>A0A6N8HCN9</accession>
<sequence length="807" mass="90955">MKKENTYQPLKHILLLVISLISITGLAQDKKVTLSGTVRDTQGAVPFVNVIITTQKDNKVIAGTLTTETGAYTLKDIPSGKYNIEISGLGYAKSIIPVFVGSLSDYQDLGETTLQEESTALNEVVINKQQDAVSDKMDKKVFSVSDNITQSGGSVLQAMQNLPGVTVNDGKLELRGNNKVMVLIDGKQTALTGFNTQYGLDNIPASAIDKIEIIENPSAKYDANGNAGIINIVYKKEKSNGLTGKAGLAGGYGALWERKANLSDMSPQYNFTPKINPSLSLNYRKNKVNFYVQGDYLYTEALNKNEFVTRTYDDGTIINQQTKRNRDTRFTTFKSGLDWEYNPNNTLSLSVMYGREKILDHGEEPFFNGDYSERLRFWKFLEDEVKTTVMGSASYQHRFSQPGHVLNAGLNYTFHREDEKYNFNNIMPDYTGTDAFKLLSDENVVDLNIDYIKPLKQGRLETGFKFRNRVIPTDMQFYPDTNSVIDADAGGKADYEETIPAVYGNYVYESDKIEAEAGVRMEYLDLEYEVNPNHPVYKSDGYHYFQPFPSLRFGYKINDNHKLSLFYNRRVDRPNEVDIRIFPKYDDAEIIKVGNPGLRPQYTNSVELGYKAYINGGYFFASLYNKFIEGTITRIATTVPDNTIIYNVFENAGKSRAMGTQLIFSKKVSSWYTFNINGNLYQNTIDPFSVNIVYPVPTTYTGTKQQITSGNVKWNSNLKFSNNLSAQVNMVYLAPDIVPQGRTGSRFSVDAGVKKTIQKGKGEIYANATDLFGTLVIRQKVQANGFNYTSNNYYETQVIRVGYNYKF</sequence>
<evidence type="ECO:0000259" key="5">
    <source>
        <dbReference type="Pfam" id="PF14905"/>
    </source>
</evidence>
<dbReference type="GO" id="GO:0009279">
    <property type="term" value="C:cell outer membrane"/>
    <property type="evidence" value="ECO:0007669"/>
    <property type="project" value="UniProtKB-SubCell"/>
</dbReference>
<dbReference type="SUPFAM" id="SSF49452">
    <property type="entry name" value="Starch-binding domain-like"/>
    <property type="match status" value="1"/>
</dbReference>
<keyword evidence="7" id="KW-1185">Reference proteome</keyword>
<dbReference type="InterPro" id="IPR013784">
    <property type="entry name" value="Carb-bd-like_fold"/>
</dbReference>
<dbReference type="PANTHER" id="PTHR40980:SF4">
    <property type="entry name" value="TONB-DEPENDENT RECEPTOR-LIKE BETA-BARREL DOMAIN-CONTAINING PROTEIN"/>
    <property type="match status" value="1"/>
</dbReference>